<dbReference type="SMART" id="SM00829">
    <property type="entry name" value="PKS_ER"/>
    <property type="match status" value="1"/>
</dbReference>
<dbReference type="Pfam" id="PF13602">
    <property type="entry name" value="ADH_zinc_N_2"/>
    <property type="match status" value="1"/>
</dbReference>
<dbReference type="PANTHER" id="PTHR11695:SF294">
    <property type="entry name" value="RETICULON-4-INTERACTING PROTEIN 1, MITOCHONDRIAL"/>
    <property type="match status" value="1"/>
</dbReference>
<dbReference type="InterPro" id="IPR020843">
    <property type="entry name" value="ER"/>
</dbReference>
<dbReference type="EMBL" id="JAQQFM010000001">
    <property type="protein sequence ID" value="MFL9923045.1"/>
    <property type="molecule type" value="Genomic_DNA"/>
</dbReference>
<accession>A0ABW9A5B1</accession>
<dbReference type="Gene3D" id="3.40.50.720">
    <property type="entry name" value="NAD(P)-binding Rossmann-like Domain"/>
    <property type="match status" value="1"/>
</dbReference>
<dbReference type="PANTHER" id="PTHR11695">
    <property type="entry name" value="ALCOHOL DEHYDROGENASE RELATED"/>
    <property type="match status" value="1"/>
</dbReference>
<reference evidence="2 3" key="1">
    <citation type="journal article" date="2024" name="Chem. Sci.">
        <title>Discovery of megapolipeptins by genome mining of a Burkholderiales bacteria collection.</title>
        <authorList>
            <person name="Paulo B.S."/>
            <person name="Recchia M.J.J."/>
            <person name="Lee S."/>
            <person name="Fergusson C.H."/>
            <person name="Romanowski S.B."/>
            <person name="Hernandez A."/>
            <person name="Krull N."/>
            <person name="Liu D.Y."/>
            <person name="Cavanagh H."/>
            <person name="Bos A."/>
            <person name="Gray C.A."/>
            <person name="Murphy B.T."/>
            <person name="Linington R.G."/>
            <person name="Eustaquio A.S."/>
        </authorList>
    </citation>
    <scope>NUCLEOTIDE SEQUENCE [LARGE SCALE GENOMIC DNA]</scope>
    <source>
        <strain evidence="2 3">RL21-008-BIB-A</strain>
    </source>
</reference>
<proteinExistence type="predicted"/>
<dbReference type="InterPro" id="IPR013154">
    <property type="entry name" value="ADH-like_N"/>
</dbReference>
<protein>
    <submittedName>
        <fullName evidence="2">NADP-dependent oxidoreductase</fullName>
    </submittedName>
</protein>
<evidence type="ECO:0000313" key="3">
    <source>
        <dbReference type="Proteomes" id="UP001629246"/>
    </source>
</evidence>
<dbReference type="SUPFAM" id="SSF51735">
    <property type="entry name" value="NAD(P)-binding Rossmann-fold domains"/>
    <property type="match status" value="1"/>
</dbReference>
<organism evidence="2 3">
    <name type="scientific">Herbaspirillum lusitanum</name>
    <dbReference type="NCBI Taxonomy" id="213312"/>
    <lineage>
        <taxon>Bacteria</taxon>
        <taxon>Pseudomonadati</taxon>
        <taxon>Pseudomonadota</taxon>
        <taxon>Betaproteobacteria</taxon>
        <taxon>Burkholderiales</taxon>
        <taxon>Oxalobacteraceae</taxon>
        <taxon>Herbaspirillum</taxon>
    </lineage>
</organism>
<feature type="domain" description="Enoyl reductase (ER)" evidence="1">
    <location>
        <begin position="10"/>
        <end position="306"/>
    </location>
</feature>
<sequence length="308" mass="32524">MRAIQFKEYGSPDVLKLLELEQGEVGKQDLRVRMLAAGVAPVDTKIRAGLLQAQLPIALPKIPGRDGVGIVEAIGSEVRRFSVGDTVCVMADMLSGGTSAEVIVVAEQRAVLKPVNLSRHEAAALLQPGISAWIPVVQVAAIQPGMKVLVHSGSGAVGSLMVQLAAHLGAEVTSTCRAANVDYVLGLGAQHAIAYDHGDFGTLRDQDVVFDLVGGATHERSYPVLKKGGHLVWLMAGPIVDRADEFGVRVTRAMISDQQSVLQAVADLAQQGVLRPRVSEVRPLADAAGAHAALERGQITRGRLVLDI</sequence>
<dbReference type="InterPro" id="IPR050700">
    <property type="entry name" value="YIM1/Zinc_Alcohol_DH_Fams"/>
</dbReference>
<dbReference type="CDD" id="cd05289">
    <property type="entry name" value="MDR_like_2"/>
    <property type="match status" value="1"/>
</dbReference>
<dbReference type="InterPro" id="IPR011032">
    <property type="entry name" value="GroES-like_sf"/>
</dbReference>
<name>A0ABW9A5B1_9BURK</name>
<gene>
    <name evidence="2" type="ORF">PQR62_02120</name>
</gene>
<dbReference type="InterPro" id="IPR036291">
    <property type="entry name" value="NAD(P)-bd_dom_sf"/>
</dbReference>
<evidence type="ECO:0000259" key="1">
    <source>
        <dbReference type="SMART" id="SM00829"/>
    </source>
</evidence>
<dbReference type="Proteomes" id="UP001629246">
    <property type="component" value="Unassembled WGS sequence"/>
</dbReference>
<dbReference type="SUPFAM" id="SSF50129">
    <property type="entry name" value="GroES-like"/>
    <property type="match status" value="1"/>
</dbReference>
<evidence type="ECO:0000313" key="2">
    <source>
        <dbReference type="EMBL" id="MFL9923045.1"/>
    </source>
</evidence>
<dbReference type="RefSeq" id="WP_408154290.1">
    <property type="nucleotide sequence ID" value="NZ_JAQQFM010000001.1"/>
</dbReference>
<comment type="caution">
    <text evidence="2">The sequence shown here is derived from an EMBL/GenBank/DDBJ whole genome shotgun (WGS) entry which is preliminary data.</text>
</comment>
<dbReference type="Gene3D" id="3.90.180.10">
    <property type="entry name" value="Medium-chain alcohol dehydrogenases, catalytic domain"/>
    <property type="match status" value="1"/>
</dbReference>
<keyword evidence="3" id="KW-1185">Reference proteome</keyword>
<dbReference type="Pfam" id="PF08240">
    <property type="entry name" value="ADH_N"/>
    <property type="match status" value="1"/>
</dbReference>